<reference evidence="1" key="1">
    <citation type="submission" date="2020-10" db="EMBL/GenBank/DDBJ databases">
        <authorList>
            <person name="Gilroy R."/>
        </authorList>
    </citation>
    <scope>NUCLEOTIDE SEQUENCE</scope>
    <source>
        <strain evidence="1">CHK152-2994</strain>
    </source>
</reference>
<accession>A0A9D1FWA0</accession>
<evidence type="ECO:0000313" key="1">
    <source>
        <dbReference type="EMBL" id="HIS83195.1"/>
    </source>
</evidence>
<dbReference type="EMBL" id="DVJO01000137">
    <property type="protein sequence ID" value="HIS83195.1"/>
    <property type="molecule type" value="Genomic_DNA"/>
</dbReference>
<organism evidence="1 2">
    <name type="scientific">Candidatus Scatenecus faecavium</name>
    <dbReference type="NCBI Taxonomy" id="2840915"/>
    <lineage>
        <taxon>Bacteria</taxon>
        <taxon>Candidatus Scatenecus</taxon>
    </lineage>
</organism>
<protein>
    <submittedName>
        <fullName evidence="1">Uncharacterized protein</fullName>
    </submittedName>
</protein>
<dbReference type="AlphaFoldDB" id="A0A9D1FWA0"/>
<comment type="caution">
    <text evidence="1">The sequence shown here is derived from an EMBL/GenBank/DDBJ whole genome shotgun (WGS) entry which is preliminary data.</text>
</comment>
<dbReference type="Proteomes" id="UP000824139">
    <property type="component" value="Unassembled WGS sequence"/>
</dbReference>
<reference evidence="1" key="2">
    <citation type="journal article" date="2021" name="PeerJ">
        <title>Extensive microbial diversity within the chicken gut microbiome revealed by metagenomics and culture.</title>
        <authorList>
            <person name="Gilroy R."/>
            <person name="Ravi A."/>
            <person name="Getino M."/>
            <person name="Pursley I."/>
            <person name="Horton D.L."/>
            <person name="Alikhan N.F."/>
            <person name="Baker D."/>
            <person name="Gharbi K."/>
            <person name="Hall N."/>
            <person name="Watson M."/>
            <person name="Adriaenssens E.M."/>
            <person name="Foster-Nyarko E."/>
            <person name="Jarju S."/>
            <person name="Secka A."/>
            <person name="Antonio M."/>
            <person name="Oren A."/>
            <person name="Chaudhuri R.R."/>
            <person name="La Ragione R."/>
            <person name="Hildebrand F."/>
            <person name="Pallen M.J."/>
        </authorList>
    </citation>
    <scope>NUCLEOTIDE SEQUENCE</scope>
    <source>
        <strain evidence="1">CHK152-2994</strain>
    </source>
</reference>
<name>A0A9D1FWA0_9BACT</name>
<sequence>MTEKFDFTEGVQFDPGFICNLNAFVPSIDYIYSDLNRLRNFNQKKLKFKMYYHKILNLIDNYIGFYLGCILWAACINDLDKPILNNLCFGADYEEKETIGEVQFVREYLAQFVKDVKYYLGQDYKINDLQIKILDEYEEFLKLNKGFTTLKNANDLVLNKGVKTLKGAEKDLILEKIANVVESGNFKEFYPLNENLFAQKAAV</sequence>
<proteinExistence type="predicted"/>
<gene>
    <name evidence="1" type="ORF">IAD41_06290</name>
</gene>
<evidence type="ECO:0000313" key="2">
    <source>
        <dbReference type="Proteomes" id="UP000824139"/>
    </source>
</evidence>